<evidence type="ECO:0008006" key="8">
    <source>
        <dbReference type="Google" id="ProtNLM"/>
    </source>
</evidence>
<dbReference type="SUPFAM" id="SSF53098">
    <property type="entry name" value="Ribonuclease H-like"/>
    <property type="match status" value="1"/>
</dbReference>
<dbReference type="GO" id="GO:0008270">
    <property type="term" value="F:zinc ion binding"/>
    <property type="evidence" value="ECO:0007669"/>
    <property type="project" value="UniProtKB-KW"/>
</dbReference>
<comment type="subcellular location">
    <subcellularLocation>
        <location evidence="1">Nucleus</location>
    </subcellularLocation>
</comment>
<sequence length="219" mass="25281">MSLTAHGITHDWKRVDFVLSVGQIKGEKTGERIAERIRQILVDWKIPQEKCAVFVRDGGSNMRKAFSAIYNPETFIDSDCSAHLLNLCVKEGLKEERISALLTKCKKIVAHFKHSNTAMGQLREVQLEEDAPTHTLLQEIPVRWNSAFLCRDVIEWLGESPSNDDQLVEEQLVPISCQSMRDGFYQHRPQVLRRNNFSQRLVMFMIIVVLVCEREKRKC</sequence>
<keyword evidence="5" id="KW-0539">Nucleus</keyword>
<reference evidence="6 7" key="1">
    <citation type="submission" date="2024-10" db="EMBL/GenBank/DDBJ databases">
        <authorList>
            <person name="Kim D."/>
        </authorList>
    </citation>
    <scope>NUCLEOTIDE SEQUENCE [LARGE SCALE GENOMIC DNA]</scope>
    <source>
        <strain evidence="6">BH-2024</strain>
    </source>
</reference>
<proteinExistence type="predicted"/>
<dbReference type="AlphaFoldDB" id="A0ABD2JE77"/>
<keyword evidence="7" id="KW-1185">Reference proteome</keyword>
<dbReference type="InterPro" id="IPR012337">
    <property type="entry name" value="RNaseH-like_sf"/>
</dbReference>
<evidence type="ECO:0000313" key="7">
    <source>
        <dbReference type="Proteomes" id="UP001620626"/>
    </source>
</evidence>
<dbReference type="PANTHER" id="PTHR46481">
    <property type="entry name" value="ZINC FINGER BED DOMAIN-CONTAINING PROTEIN 4"/>
    <property type="match status" value="1"/>
</dbReference>
<dbReference type="Proteomes" id="UP001620626">
    <property type="component" value="Unassembled WGS sequence"/>
</dbReference>
<keyword evidence="4" id="KW-0862">Zinc</keyword>
<accession>A0ABD2JE77</accession>
<dbReference type="PANTHER" id="PTHR46481:SF10">
    <property type="entry name" value="ZINC FINGER BED DOMAIN-CONTAINING PROTEIN 39"/>
    <property type="match status" value="1"/>
</dbReference>
<evidence type="ECO:0000256" key="1">
    <source>
        <dbReference type="ARBA" id="ARBA00004123"/>
    </source>
</evidence>
<evidence type="ECO:0000313" key="6">
    <source>
        <dbReference type="EMBL" id="KAL3088919.1"/>
    </source>
</evidence>
<evidence type="ECO:0000256" key="4">
    <source>
        <dbReference type="ARBA" id="ARBA00022833"/>
    </source>
</evidence>
<dbReference type="EMBL" id="JBICBT010000993">
    <property type="protein sequence ID" value="KAL3088919.1"/>
    <property type="molecule type" value="Genomic_DNA"/>
</dbReference>
<comment type="caution">
    <text evidence="6">The sequence shown here is derived from an EMBL/GenBank/DDBJ whole genome shotgun (WGS) entry which is preliminary data.</text>
</comment>
<gene>
    <name evidence="6" type="ORF">niasHT_028695</name>
</gene>
<name>A0ABD2JE77_9BILA</name>
<keyword evidence="3" id="KW-0863">Zinc-finger</keyword>
<dbReference type="GO" id="GO:0005634">
    <property type="term" value="C:nucleus"/>
    <property type="evidence" value="ECO:0007669"/>
    <property type="project" value="UniProtKB-SubCell"/>
</dbReference>
<evidence type="ECO:0000256" key="5">
    <source>
        <dbReference type="ARBA" id="ARBA00023242"/>
    </source>
</evidence>
<dbReference type="InterPro" id="IPR052035">
    <property type="entry name" value="ZnF_BED_domain_contain"/>
</dbReference>
<organism evidence="6 7">
    <name type="scientific">Heterodera trifolii</name>
    <dbReference type="NCBI Taxonomy" id="157864"/>
    <lineage>
        <taxon>Eukaryota</taxon>
        <taxon>Metazoa</taxon>
        <taxon>Ecdysozoa</taxon>
        <taxon>Nematoda</taxon>
        <taxon>Chromadorea</taxon>
        <taxon>Rhabditida</taxon>
        <taxon>Tylenchina</taxon>
        <taxon>Tylenchomorpha</taxon>
        <taxon>Tylenchoidea</taxon>
        <taxon>Heteroderidae</taxon>
        <taxon>Heteroderinae</taxon>
        <taxon>Heterodera</taxon>
    </lineage>
</organism>
<evidence type="ECO:0000256" key="3">
    <source>
        <dbReference type="ARBA" id="ARBA00022771"/>
    </source>
</evidence>
<evidence type="ECO:0000256" key="2">
    <source>
        <dbReference type="ARBA" id="ARBA00022723"/>
    </source>
</evidence>
<keyword evidence="2" id="KW-0479">Metal-binding</keyword>
<protein>
    <recommendedName>
        <fullName evidence="8">Transposase</fullName>
    </recommendedName>
</protein>